<accession>A0A4R5LPN4</accession>
<proteinExistence type="predicted"/>
<dbReference type="RefSeq" id="WP_133213218.1">
    <property type="nucleotide sequence ID" value="NZ_SMSE01000003.1"/>
</dbReference>
<keyword evidence="2" id="KW-1185">Reference proteome</keyword>
<comment type="caution">
    <text evidence="1">The sequence shown here is derived from an EMBL/GenBank/DDBJ whole genome shotgun (WGS) entry which is preliminary data.</text>
</comment>
<dbReference type="EMBL" id="SMSE01000003">
    <property type="protein sequence ID" value="TDG12431.1"/>
    <property type="molecule type" value="Genomic_DNA"/>
</dbReference>
<dbReference type="AlphaFoldDB" id="A0A4R5LPN4"/>
<dbReference type="Proteomes" id="UP000295554">
    <property type="component" value="Unassembled WGS sequence"/>
</dbReference>
<name>A0A4R5LPN4_9GAMM</name>
<evidence type="ECO:0000313" key="2">
    <source>
        <dbReference type="Proteomes" id="UP000295554"/>
    </source>
</evidence>
<protein>
    <submittedName>
        <fullName evidence="1">Uncharacterized protein</fullName>
    </submittedName>
</protein>
<organism evidence="1 2">
    <name type="scientific">Seongchinamella unica</name>
    <dbReference type="NCBI Taxonomy" id="2547392"/>
    <lineage>
        <taxon>Bacteria</taxon>
        <taxon>Pseudomonadati</taxon>
        <taxon>Pseudomonadota</taxon>
        <taxon>Gammaproteobacteria</taxon>
        <taxon>Cellvibrionales</taxon>
        <taxon>Halieaceae</taxon>
        <taxon>Seongchinamella</taxon>
    </lineage>
</organism>
<gene>
    <name evidence="1" type="ORF">E2F43_12540</name>
</gene>
<sequence length="111" mass="12078">MGTDFQLHRAAVNAAKGIREFQRADDAFVKDKGDAAVRHLNKGLDKFAAALGHLEKSADDAYAKAAKEIDQGNGQLEKCIKAWADGKDSAAESHYEDALVKYDEALDLLDD</sequence>
<evidence type="ECO:0000313" key="1">
    <source>
        <dbReference type="EMBL" id="TDG12431.1"/>
    </source>
</evidence>
<reference evidence="1 2" key="1">
    <citation type="submission" date="2019-03" db="EMBL/GenBank/DDBJ databases">
        <title>Seongchinamella monodicae gen. nov., sp. nov., a novel member of the Gammaproteobacteria isolated from a tidal mudflat of beach.</title>
        <authorList>
            <person name="Yang H.G."/>
            <person name="Kang J.W."/>
            <person name="Lee S.D."/>
        </authorList>
    </citation>
    <scope>NUCLEOTIDE SEQUENCE [LARGE SCALE GENOMIC DNA]</scope>
    <source>
        <strain evidence="1 2">GH4-78</strain>
    </source>
</reference>